<name>A0A813JJM1_POLGL</name>
<dbReference type="InterPro" id="IPR004516">
    <property type="entry name" value="HisRS/HisZ"/>
</dbReference>
<dbReference type="SUPFAM" id="SSF55681">
    <property type="entry name" value="Class II aaRS and biotin synthetases"/>
    <property type="match status" value="1"/>
</dbReference>
<protein>
    <recommendedName>
        <fullName evidence="1">histidine--tRNA ligase</fullName>
        <ecNumber evidence="1">6.1.1.21</ecNumber>
    </recommendedName>
</protein>
<feature type="domain" description="Class II Histidinyl-tRNA synthetase (HisRS)-like catalytic core" evidence="3">
    <location>
        <begin position="49"/>
        <end position="114"/>
    </location>
</feature>
<evidence type="ECO:0000256" key="1">
    <source>
        <dbReference type="ARBA" id="ARBA00012815"/>
    </source>
</evidence>
<comment type="catalytic activity">
    <reaction evidence="2">
        <text>tRNA(His) + L-histidine + ATP = L-histidyl-tRNA(His) + AMP + diphosphate + H(+)</text>
        <dbReference type="Rhea" id="RHEA:17313"/>
        <dbReference type="Rhea" id="RHEA-COMP:9665"/>
        <dbReference type="Rhea" id="RHEA-COMP:9689"/>
        <dbReference type="ChEBI" id="CHEBI:15378"/>
        <dbReference type="ChEBI" id="CHEBI:30616"/>
        <dbReference type="ChEBI" id="CHEBI:33019"/>
        <dbReference type="ChEBI" id="CHEBI:57595"/>
        <dbReference type="ChEBI" id="CHEBI:78442"/>
        <dbReference type="ChEBI" id="CHEBI:78527"/>
        <dbReference type="ChEBI" id="CHEBI:456215"/>
        <dbReference type="EC" id="6.1.1.21"/>
    </reaction>
</comment>
<evidence type="ECO:0000313" key="5">
    <source>
        <dbReference type="Proteomes" id="UP000626109"/>
    </source>
</evidence>
<dbReference type="PANTHER" id="PTHR43707">
    <property type="entry name" value="HISTIDYL-TRNA SYNTHETASE"/>
    <property type="match status" value="1"/>
</dbReference>
<dbReference type="Pfam" id="PF13393">
    <property type="entry name" value="tRNA-synt_His"/>
    <property type="match status" value="1"/>
</dbReference>
<dbReference type="AlphaFoldDB" id="A0A813JJM1"/>
<dbReference type="InterPro" id="IPR045864">
    <property type="entry name" value="aa-tRNA-synth_II/BPL/LPL"/>
</dbReference>
<feature type="non-terminal residue" evidence="4">
    <location>
        <position position="117"/>
    </location>
</feature>
<dbReference type="EC" id="6.1.1.21" evidence="1"/>
<dbReference type="Gene3D" id="3.30.930.10">
    <property type="entry name" value="Bira Bifunctional Protein, Domain 2"/>
    <property type="match status" value="1"/>
</dbReference>
<proteinExistence type="predicted"/>
<feature type="non-terminal residue" evidence="4">
    <location>
        <position position="1"/>
    </location>
</feature>
<dbReference type="InterPro" id="IPR041715">
    <property type="entry name" value="HisRS-like_core"/>
</dbReference>
<dbReference type="GO" id="GO:0006427">
    <property type="term" value="P:histidyl-tRNA aminoacylation"/>
    <property type="evidence" value="ECO:0007669"/>
    <property type="project" value="TreeGrafter"/>
</dbReference>
<reference evidence="4" key="1">
    <citation type="submission" date="2021-02" db="EMBL/GenBank/DDBJ databases">
        <authorList>
            <person name="Dougan E. K."/>
            <person name="Rhodes N."/>
            <person name="Thang M."/>
            <person name="Chan C."/>
        </authorList>
    </citation>
    <scope>NUCLEOTIDE SEQUENCE</scope>
</reference>
<gene>
    <name evidence="4" type="ORF">PGLA2088_LOCUS21043</name>
</gene>
<dbReference type="EMBL" id="CAJNNW010025716">
    <property type="protein sequence ID" value="CAE8678828.1"/>
    <property type="molecule type" value="Genomic_DNA"/>
</dbReference>
<evidence type="ECO:0000313" key="4">
    <source>
        <dbReference type="EMBL" id="CAE8678828.1"/>
    </source>
</evidence>
<dbReference type="PANTHER" id="PTHR43707:SF1">
    <property type="entry name" value="HISTIDINE--TRNA LIGASE, MITOCHONDRIAL-RELATED"/>
    <property type="match status" value="1"/>
</dbReference>
<accession>A0A813JJM1</accession>
<organism evidence="4 5">
    <name type="scientific">Polarella glacialis</name>
    <name type="common">Dinoflagellate</name>
    <dbReference type="NCBI Taxonomy" id="89957"/>
    <lineage>
        <taxon>Eukaryota</taxon>
        <taxon>Sar</taxon>
        <taxon>Alveolata</taxon>
        <taxon>Dinophyceae</taxon>
        <taxon>Suessiales</taxon>
        <taxon>Suessiaceae</taxon>
        <taxon>Polarella</taxon>
    </lineage>
</organism>
<sequence length="117" mass="12749">DKIGDAEVRKELVEKIGLSPEIAKKIVDATAAKTLDEFATLAGVGESDEVKELRMLFQLAEEEGFGDWLQFDASVVRGLAYYTGVVFEGFDKAGVLRAICGGGRYDRLLSLYGSPKE</sequence>
<comment type="caution">
    <text evidence="4">The sequence shown here is derived from an EMBL/GenBank/DDBJ whole genome shotgun (WGS) entry which is preliminary data.</text>
</comment>
<dbReference type="Proteomes" id="UP000626109">
    <property type="component" value="Unassembled WGS sequence"/>
</dbReference>
<dbReference type="GO" id="GO:0005737">
    <property type="term" value="C:cytoplasm"/>
    <property type="evidence" value="ECO:0007669"/>
    <property type="project" value="InterPro"/>
</dbReference>
<evidence type="ECO:0000259" key="3">
    <source>
        <dbReference type="Pfam" id="PF13393"/>
    </source>
</evidence>
<dbReference type="GO" id="GO:0004821">
    <property type="term" value="F:histidine-tRNA ligase activity"/>
    <property type="evidence" value="ECO:0007669"/>
    <property type="project" value="UniProtKB-EC"/>
</dbReference>
<evidence type="ECO:0000256" key="2">
    <source>
        <dbReference type="ARBA" id="ARBA00047639"/>
    </source>
</evidence>